<reference evidence="1" key="2">
    <citation type="journal article" date="2023" name="IMA Fungus">
        <title>Comparative genomic study of the Penicillium genus elucidates a diverse pangenome and 15 lateral gene transfer events.</title>
        <authorList>
            <person name="Petersen C."/>
            <person name="Sorensen T."/>
            <person name="Nielsen M.R."/>
            <person name="Sondergaard T.E."/>
            <person name="Sorensen J.L."/>
            <person name="Fitzpatrick D.A."/>
            <person name="Frisvad J.C."/>
            <person name="Nielsen K.L."/>
        </authorList>
    </citation>
    <scope>NUCLEOTIDE SEQUENCE</scope>
    <source>
        <strain evidence="1">IBT 16125</strain>
    </source>
</reference>
<evidence type="ECO:0008006" key="3">
    <source>
        <dbReference type="Google" id="ProtNLM"/>
    </source>
</evidence>
<organism evidence="1 2">
    <name type="scientific">Penicillium daleae</name>
    <dbReference type="NCBI Taxonomy" id="63821"/>
    <lineage>
        <taxon>Eukaryota</taxon>
        <taxon>Fungi</taxon>
        <taxon>Dikarya</taxon>
        <taxon>Ascomycota</taxon>
        <taxon>Pezizomycotina</taxon>
        <taxon>Eurotiomycetes</taxon>
        <taxon>Eurotiomycetidae</taxon>
        <taxon>Eurotiales</taxon>
        <taxon>Aspergillaceae</taxon>
        <taxon>Penicillium</taxon>
    </lineage>
</organism>
<dbReference type="PANTHER" id="PTHR12149">
    <property type="entry name" value="FRUCTOSAMINE 3 KINASE-RELATED PROTEIN"/>
    <property type="match status" value="1"/>
</dbReference>
<name>A0AAD6G2E7_9EURO</name>
<dbReference type="EMBL" id="JAPVEA010000006">
    <property type="protein sequence ID" value="KAJ5449515.1"/>
    <property type="molecule type" value="Genomic_DNA"/>
</dbReference>
<accession>A0AAD6G2E7</accession>
<dbReference type="InterPro" id="IPR016477">
    <property type="entry name" value="Fructo-/Ketosamine-3-kinase"/>
</dbReference>
<dbReference type="PANTHER" id="PTHR12149:SF8">
    <property type="entry name" value="PROTEIN-RIBULOSAMINE 3-KINASE"/>
    <property type="match status" value="1"/>
</dbReference>
<dbReference type="RefSeq" id="XP_056765050.1">
    <property type="nucleotide sequence ID" value="XM_056909346.1"/>
</dbReference>
<dbReference type="GeneID" id="81599589"/>
<evidence type="ECO:0000313" key="2">
    <source>
        <dbReference type="Proteomes" id="UP001213681"/>
    </source>
</evidence>
<dbReference type="Proteomes" id="UP001213681">
    <property type="component" value="Unassembled WGS sequence"/>
</dbReference>
<protein>
    <recommendedName>
        <fullName evidence="3">Protein-ribulosamine 3-kinase</fullName>
    </recommendedName>
</protein>
<evidence type="ECO:0000313" key="1">
    <source>
        <dbReference type="EMBL" id="KAJ5449515.1"/>
    </source>
</evidence>
<dbReference type="Gene3D" id="3.90.1200.10">
    <property type="match status" value="1"/>
</dbReference>
<keyword evidence="2" id="KW-1185">Reference proteome</keyword>
<proteinExistence type="predicted"/>
<gene>
    <name evidence="1" type="ORF">N7458_005964</name>
</gene>
<comment type="caution">
    <text evidence="1">The sequence shown here is derived from an EMBL/GenBank/DDBJ whole genome shotgun (WGS) entry which is preliminary data.</text>
</comment>
<sequence>MNENPIISLERAVHACFPPEQQQLQVVAARPYGASSRGRTARVTARLPDASLAHINQVSATTGKFGSDVPHYQAGFSFEPASYSYWADCFTSWITEIFDQDTAVNGQWPAYEAAFKDLICKTIPRLLLPLQENGRKIIPVLVHGNLSTNNLGIRLADGTPVLFSPCAAYAHQEFELGVSQLAIGGLDKTFVDQYLRMVLPSEPIDEVYHRIILYGVHFNLRLSASHAGQFRERIYTDMLFLNGMYAEN</sequence>
<reference evidence="1" key="1">
    <citation type="submission" date="2022-12" db="EMBL/GenBank/DDBJ databases">
        <authorList>
            <person name="Petersen C."/>
        </authorList>
    </citation>
    <scope>NUCLEOTIDE SEQUENCE</scope>
    <source>
        <strain evidence="1">IBT 16125</strain>
    </source>
</reference>
<dbReference type="Pfam" id="PF03881">
    <property type="entry name" value="Fructosamin_kin"/>
    <property type="match status" value="1"/>
</dbReference>
<dbReference type="AlphaFoldDB" id="A0AAD6G2E7"/>